<evidence type="ECO:0008006" key="4">
    <source>
        <dbReference type="Google" id="ProtNLM"/>
    </source>
</evidence>
<reference evidence="2 3" key="1">
    <citation type="submission" date="2016-10" db="EMBL/GenBank/DDBJ databases">
        <title>Genome sequence of the basidiomycete white-rot fungus Trametes pubescens.</title>
        <authorList>
            <person name="Makela M.R."/>
            <person name="Granchi Z."/>
            <person name="Peng M."/>
            <person name="De Vries R.P."/>
            <person name="Grigoriev I."/>
            <person name="Riley R."/>
            <person name="Hilden K."/>
        </authorList>
    </citation>
    <scope>NUCLEOTIDE SEQUENCE [LARGE SCALE GENOMIC DNA]</scope>
    <source>
        <strain evidence="2 3">FBCC735</strain>
    </source>
</reference>
<accession>A0A1M2W781</accession>
<evidence type="ECO:0000313" key="2">
    <source>
        <dbReference type="EMBL" id="OJT15683.1"/>
    </source>
</evidence>
<gene>
    <name evidence="2" type="ORF">TRAPUB_5061</name>
</gene>
<proteinExistence type="predicted"/>
<evidence type="ECO:0000256" key="1">
    <source>
        <dbReference type="SAM" id="MobiDB-lite"/>
    </source>
</evidence>
<sequence>MDSIRLNIDILLVVLSFTDKDTTLQLMQTCRTLNHYGAKYLLAECVTLDTESTQAVVSFLHFLSRDPPYRLARVHRLELTRSPYTLWPTPEAEEAGRFLTALFRVLARDGSLESLSIDDVEAILDLKEDLAGAISMVRTLKTIHLTYVGPRAAEMLRMSQSTLEDVDIAMDSDYEDTTEEDDDNNDEDNEEDDGEEDDEDEEEELPRLNNRRLTHILSNSRNSLHTLGMWGSGGVHDGPRYPLLADLFIGYVDKPRTRNHVHASPNLRYLMAIDCNTSDDFSVSGAYERLRSKNQREQARYGTWSSLWHFSGVLSTLFVLAPACPIHALDIAVKEGVSEAVVTDKNYKDPLAYKIPWKRRISLLLNDAVLKIFIFEGTMYAEMSSGYAKCRIRGSRGSTQRAVCLETGRTGVSRCKRVRYIV</sequence>
<keyword evidence="3" id="KW-1185">Reference proteome</keyword>
<feature type="compositionally biased region" description="Acidic residues" evidence="1">
    <location>
        <begin position="174"/>
        <end position="204"/>
    </location>
</feature>
<feature type="region of interest" description="Disordered" evidence="1">
    <location>
        <begin position="174"/>
        <end position="212"/>
    </location>
</feature>
<dbReference type="Proteomes" id="UP000184267">
    <property type="component" value="Unassembled WGS sequence"/>
</dbReference>
<dbReference type="EMBL" id="MNAD01000141">
    <property type="protein sequence ID" value="OJT15683.1"/>
    <property type="molecule type" value="Genomic_DNA"/>
</dbReference>
<protein>
    <recommendedName>
        <fullName evidence="4">F-box domain-containing protein</fullName>
    </recommendedName>
</protein>
<dbReference type="OMA" id="YLMAIDC"/>
<comment type="caution">
    <text evidence="2">The sequence shown here is derived from an EMBL/GenBank/DDBJ whole genome shotgun (WGS) entry which is preliminary data.</text>
</comment>
<evidence type="ECO:0000313" key="3">
    <source>
        <dbReference type="Proteomes" id="UP000184267"/>
    </source>
</evidence>
<dbReference type="AlphaFoldDB" id="A0A1M2W781"/>
<name>A0A1M2W781_TRAPU</name>
<organism evidence="2 3">
    <name type="scientific">Trametes pubescens</name>
    <name type="common">White-rot fungus</name>
    <dbReference type="NCBI Taxonomy" id="154538"/>
    <lineage>
        <taxon>Eukaryota</taxon>
        <taxon>Fungi</taxon>
        <taxon>Dikarya</taxon>
        <taxon>Basidiomycota</taxon>
        <taxon>Agaricomycotina</taxon>
        <taxon>Agaricomycetes</taxon>
        <taxon>Polyporales</taxon>
        <taxon>Polyporaceae</taxon>
        <taxon>Trametes</taxon>
    </lineage>
</organism>
<dbReference type="OrthoDB" id="2754197at2759"/>